<keyword evidence="1" id="KW-1133">Transmembrane helix</keyword>
<evidence type="ECO:0000313" key="4">
    <source>
        <dbReference type="Proteomes" id="UP000310818"/>
    </source>
</evidence>
<name>A0A0U0J3F1_STREE</name>
<sequence>MESVFSAVLVSVITSFLVTVMLLRGYSNRLTEMLETFFNEEWQARKELRKLVLDIMDRIANKKFH</sequence>
<dbReference type="Proteomes" id="UP000310997">
    <property type="component" value="Unassembled WGS sequence"/>
</dbReference>
<dbReference type="EMBL" id="CABDLL010000019">
    <property type="protein sequence ID" value="VTE42164.1"/>
    <property type="molecule type" value="Genomic_DNA"/>
</dbReference>
<dbReference type="RefSeq" id="WP_001861567.1">
    <property type="nucleotide sequence ID" value="NZ_FDEL01000002.1"/>
</dbReference>
<evidence type="ECO:0000256" key="1">
    <source>
        <dbReference type="SAM" id="Phobius"/>
    </source>
</evidence>
<feature type="transmembrane region" description="Helical" evidence="1">
    <location>
        <begin position="6"/>
        <end position="23"/>
    </location>
</feature>
<evidence type="ECO:0000313" key="5">
    <source>
        <dbReference type="Proteomes" id="UP000310997"/>
    </source>
</evidence>
<dbReference type="EMBL" id="CAASRX010000022">
    <property type="protein sequence ID" value="VNH04847.1"/>
    <property type="molecule type" value="Genomic_DNA"/>
</dbReference>
<accession>A0A0U0J3F1</accession>
<keyword evidence="1" id="KW-0472">Membrane</keyword>
<evidence type="ECO:0000313" key="3">
    <source>
        <dbReference type="EMBL" id="VTE42164.1"/>
    </source>
</evidence>
<gene>
    <name evidence="2" type="ORF">SAMEA3353485_01718</name>
    <name evidence="3" type="ORF">SAMEA4038883_02150</name>
</gene>
<evidence type="ECO:0000313" key="2">
    <source>
        <dbReference type="EMBL" id="VNH04847.1"/>
    </source>
</evidence>
<keyword evidence="1" id="KW-0812">Transmembrane</keyword>
<dbReference type="Proteomes" id="UP000310818">
    <property type="component" value="Unassembled WGS sequence"/>
</dbReference>
<dbReference type="AlphaFoldDB" id="A0A0U0J3F1"/>
<organism evidence="2 4">
    <name type="scientific">Streptococcus pneumoniae</name>
    <dbReference type="NCBI Taxonomy" id="1313"/>
    <lineage>
        <taxon>Bacteria</taxon>
        <taxon>Bacillati</taxon>
        <taxon>Bacillota</taxon>
        <taxon>Bacilli</taxon>
        <taxon>Lactobacillales</taxon>
        <taxon>Streptococcaceae</taxon>
        <taxon>Streptococcus</taxon>
    </lineage>
</organism>
<reference evidence="4 5" key="1">
    <citation type="submission" date="2019-04" db="EMBL/GenBank/DDBJ databases">
        <authorList>
            <consortium name="Pathogen Informatics"/>
        </authorList>
    </citation>
    <scope>NUCLEOTIDE SEQUENCE [LARGE SCALE GENOMIC DNA]</scope>
    <source>
        <strain evidence="2 4">GPSC211</strain>
        <strain evidence="3 5">GPSC559</strain>
    </source>
</reference>
<protein>
    <submittedName>
        <fullName evidence="2">Uncharacterized protein</fullName>
    </submittedName>
</protein>
<proteinExistence type="predicted"/>